<gene>
    <name evidence="2" type="ORF">E2C01_041790</name>
</gene>
<feature type="compositionally biased region" description="Basic and acidic residues" evidence="1">
    <location>
        <begin position="13"/>
        <end position="26"/>
    </location>
</feature>
<accession>A0A5B7FRK4</accession>
<proteinExistence type="predicted"/>
<reference evidence="2 3" key="1">
    <citation type="submission" date="2019-05" db="EMBL/GenBank/DDBJ databases">
        <title>Another draft genome of Portunus trituberculatus and its Hox gene families provides insights of decapod evolution.</title>
        <authorList>
            <person name="Jeong J.-H."/>
            <person name="Song I."/>
            <person name="Kim S."/>
            <person name="Choi T."/>
            <person name="Kim D."/>
            <person name="Ryu S."/>
            <person name="Kim W."/>
        </authorList>
    </citation>
    <scope>NUCLEOTIDE SEQUENCE [LARGE SCALE GENOMIC DNA]</scope>
    <source>
        <tissue evidence="2">Muscle</tissue>
    </source>
</reference>
<feature type="compositionally biased region" description="Gly residues" evidence="1">
    <location>
        <begin position="62"/>
        <end position="74"/>
    </location>
</feature>
<name>A0A5B7FRK4_PORTR</name>
<organism evidence="2 3">
    <name type="scientific">Portunus trituberculatus</name>
    <name type="common">Swimming crab</name>
    <name type="synonym">Neptunus trituberculatus</name>
    <dbReference type="NCBI Taxonomy" id="210409"/>
    <lineage>
        <taxon>Eukaryota</taxon>
        <taxon>Metazoa</taxon>
        <taxon>Ecdysozoa</taxon>
        <taxon>Arthropoda</taxon>
        <taxon>Crustacea</taxon>
        <taxon>Multicrustacea</taxon>
        <taxon>Malacostraca</taxon>
        <taxon>Eumalacostraca</taxon>
        <taxon>Eucarida</taxon>
        <taxon>Decapoda</taxon>
        <taxon>Pleocyemata</taxon>
        <taxon>Brachyura</taxon>
        <taxon>Eubrachyura</taxon>
        <taxon>Portunoidea</taxon>
        <taxon>Portunidae</taxon>
        <taxon>Portuninae</taxon>
        <taxon>Portunus</taxon>
    </lineage>
</organism>
<evidence type="ECO:0000256" key="1">
    <source>
        <dbReference type="SAM" id="MobiDB-lite"/>
    </source>
</evidence>
<dbReference type="EMBL" id="VSRR010008062">
    <property type="protein sequence ID" value="MPC48025.1"/>
    <property type="molecule type" value="Genomic_DNA"/>
</dbReference>
<feature type="region of interest" description="Disordered" evidence="1">
    <location>
        <begin position="54"/>
        <end position="81"/>
    </location>
</feature>
<evidence type="ECO:0000313" key="3">
    <source>
        <dbReference type="Proteomes" id="UP000324222"/>
    </source>
</evidence>
<keyword evidence="3" id="KW-1185">Reference proteome</keyword>
<feature type="region of interest" description="Disordered" evidence="1">
    <location>
        <begin position="1"/>
        <end position="39"/>
    </location>
</feature>
<protein>
    <submittedName>
        <fullName evidence="2">Uncharacterized protein</fullName>
    </submittedName>
</protein>
<sequence>MSSRQQPGPGRGEGGRGGDERRESGRTVEGSGVVQDASNLVNFSQELRKEKVSYKVQSVTGRRGGGGGGGGGGQQASQSFHNDYKRPGVEVRSTIPTVTFTSVSQRDERRLEYKLVLRTLRVLSGWRAAARGLLLVDFNYF</sequence>
<dbReference type="Proteomes" id="UP000324222">
    <property type="component" value="Unassembled WGS sequence"/>
</dbReference>
<evidence type="ECO:0000313" key="2">
    <source>
        <dbReference type="EMBL" id="MPC48025.1"/>
    </source>
</evidence>
<comment type="caution">
    <text evidence="2">The sequence shown here is derived from an EMBL/GenBank/DDBJ whole genome shotgun (WGS) entry which is preliminary data.</text>
</comment>
<dbReference type="AlphaFoldDB" id="A0A5B7FRK4"/>